<evidence type="ECO:0000256" key="2">
    <source>
        <dbReference type="ARBA" id="ARBA00005073"/>
    </source>
</evidence>
<evidence type="ECO:0000256" key="1">
    <source>
        <dbReference type="ARBA" id="ARBA00004651"/>
    </source>
</evidence>
<keyword evidence="6 14" id="KW-0349">Heme</keyword>
<keyword evidence="10" id="KW-0560">Oxidoreductase</keyword>
<evidence type="ECO:0000313" key="16">
    <source>
        <dbReference type="EMBL" id="MCM5679697.1"/>
    </source>
</evidence>
<comment type="catalytic activity">
    <reaction evidence="13 14">
        <text>protoporphyrinogen IX + 3 A = protoporphyrin IX + 3 AH2</text>
        <dbReference type="Rhea" id="RHEA:62000"/>
        <dbReference type="ChEBI" id="CHEBI:13193"/>
        <dbReference type="ChEBI" id="CHEBI:17499"/>
        <dbReference type="ChEBI" id="CHEBI:57306"/>
        <dbReference type="ChEBI" id="CHEBI:57307"/>
    </reaction>
</comment>
<evidence type="ECO:0000256" key="14">
    <source>
        <dbReference type="PIRNR" id="PIRNR004638"/>
    </source>
</evidence>
<feature type="transmembrane region" description="Helical" evidence="15">
    <location>
        <begin position="6"/>
        <end position="28"/>
    </location>
</feature>
<evidence type="ECO:0000256" key="9">
    <source>
        <dbReference type="ARBA" id="ARBA00022989"/>
    </source>
</evidence>
<dbReference type="EC" id="1.3.99.-" evidence="14"/>
<dbReference type="Proteomes" id="UP001165541">
    <property type="component" value="Unassembled WGS sequence"/>
</dbReference>
<organism evidence="16 17">
    <name type="scientific">Caldimonas mangrovi</name>
    <dbReference type="NCBI Taxonomy" id="2944811"/>
    <lineage>
        <taxon>Bacteria</taxon>
        <taxon>Pseudomonadati</taxon>
        <taxon>Pseudomonadota</taxon>
        <taxon>Betaproteobacteria</taxon>
        <taxon>Burkholderiales</taxon>
        <taxon>Sphaerotilaceae</taxon>
        <taxon>Caldimonas</taxon>
    </lineage>
</organism>
<dbReference type="EMBL" id="JAMKFE010000004">
    <property type="protein sequence ID" value="MCM5679697.1"/>
    <property type="molecule type" value="Genomic_DNA"/>
</dbReference>
<comment type="cofactor">
    <cofactor evidence="14">
        <name>heme b</name>
        <dbReference type="ChEBI" id="CHEBI:60344"/>
    </cofactor>
    <text evidence="14">Binds 1 heme b (iron(II)-protoporphyrin IX) group per subunit.</text>
</comment>
<evidence type="ECO:0000256" key="4">
    <source>
        <dbReference type="ARBA" id="ARBA00017504"/>
    </source>
</evidence>
<comment type="similarity">
    <text evidence="3 14">Belongs to the HemJ family.</text>
</comment>
<keyword evidence="12 14" id="KW-0472">Membrane</keyword>
<evidence type="ECO:0000256" key="7">
    <source>
        <dbReference type="ARBA" id="ARBA00022692"/>
    </source>
</evidence>
<comment type="function">
    <text evidence="14">Catalyzes the oxidation of protoporphyrinogen IX to protoporphyrin IX.</text>
</comment>
<dbReference type="InterPro" id="IPR005265">
    <property type="entry name" value="HemJ-like"/>
</dbReference>
<evidence type="ECO:0000256" key="12">
    <source>
        <dbReference type="ARBA" id="ARBA00023136"/>
    </source>
</evidence>
<evidence type="ECO:0000256" key="10">
    <source>
        <dbReference type="ARBA" id="ARBA00023002"/>
    </source>
</evidence>
<dbReference type="RefSeq" id="WP_251777895.1">
    <property type="nucleotide sequence ID" value="NZ_JAMKFE010000004.1"/>
</dbReference>
<sequence length="138" mass="14532">MPWLKLLHIAALIVWCGSLLYLPAAIAAGSARSEGELFLSPHDQMARTLFTIVATPAALLAIASGTAVFVVDQTLAVWLLAKLTLVCGLVLCHAACGVLLLRVEHDRHRPVGATCAMVGGLSLLLIGAIAWLVLAKPF</sequence>
<dbReference type="PIRSF" id="PIRSF004638">
    <property type="entry name" value="UCP004638"/>
    <property type="match status" value="1"/>
</dbReference>
<keyword evidence="17" id="KW-1185">Reference proteome</keyword>
<comment type="caution">
    <text evidence="16">The sequence shown here is derived from an EMBL/GenBank/DDBJ whole genome shotgun (WGS) entry which is preliminary data.</text>
</comment>
<keyword evidence="11 14" id="KW-0408">Iron</keyword>
<gene>
    <name evidence="16" type="ORF">M8A51_09135</name>
</gene>
<keyword evidence="5 14" id="KW-1003">Cell membrane</keyword>
<proteinExistence type="inferred from homology"/>
<feature type="transmembrane region" description="Helical" evidence="15">
    <location>
        <begin position="77"/>
        <end position="101"/>
    </location>
</feature>
<keyword evidence="7 15" id="KW-0812">Transmembrane</keyword>
<comment type="pathway">
    <text evidence="2 14">Porphyrin-containing compound metabolism; protoporphyrin-IX biosynthesis; protoporphyrin-IX from protoporphyrinogen-IX: step 1/1.</text>
</comment>
<evidence type="ECO:0000256" key="13">
    <source>
        <dbReference type="ARBA" id="ARBA00048390"/>
    </source>
</evidence>
<evidence type="ECO:0000256" key="15">
    <source>
        <dbReference type="SAM" id="Phobius"/>
    </source>
</evidence>
<protein>
    <recommendedName>
        <fullName evidence="4 14">Protoporphyrinogen IX oxidase</fullName>
        <ecNumber evidence="14">1.3.99.-</ecNumber>
    </recommendedName>
</protein>
<evidence type="ECO:0000256" key="5">
    <source>
        <dbReference type="ARBA" id="ARBA00022475"/>
    </source>
</evidence>
<feature type="transmembrane region" description="Helical" evidence="15">
    <location>
        <begin position="49"/>
        <end position="71"/>
    </location>
</feature>
<feature type="transmembrane region" description="Helical" evidence="15">
    <location>
        <begin position="113"/>
        <end position="134"/>
    </location>
</feature>
<dbReference type="Pfam" id="PF03653">
    <property type="entry name" value="UPF0093"/>
    <property type="match status" value="1"/>
</dbReference>
<evidence type="ECO:0000256" key="6">
    <source>
        <dbReference type="ARBA" id="ARBA00022617"/>
    </source>
</evidence>
<reference evidence="16" key="1">
    <citation type="submission" date="2022-05" db="EMBL/GenBank/DDBJ databases">
        <title>Schlegelella sp. nov., isolated from mangrove soil.</title>
        <authorList>
            <person name="Liu Y."/>
            <person name="Ge X."/>
            <person name="Liu W."/>
        </authorList>
    </citation>
    <scope>NUCLEOTIDE SEQUENCE</scope>
    <source>
        <strain evidence="16">S2-27</strain>
    </source>
</reference>
<dbReference type="PANTHER" id="PTHR40255">
    <property type="entry name" value="UPF0093 MEMBRANE PROTEIN SLR1790"/>
    <property type="match status" value="1"/>
</dbReference>
<keyword evidence="9 15" id="KW-1133">Transmembrane helix</keyword>
<comment type="subcellular location">
    <subcellularLocation>
        <location evidence="1">Cell membrane</location>
        <topology evidence="1">Multi-pass membrane protein</topology>
    </subcellularLocation>
</comment>
<evidence type="ECO:0000256" key="3">
    <source>
        <dbReference type="ARBA" id="ARBA00006501"/>
    </source>
</evidence>
<name>A0ABT0YN66_9BURK</name>
<evidence type="ECO:0000256" key="11">
    <source>
        <dbReference type="ARBA" id="ARBA00023004"/>
    </source>
</evidence>
<dbReference type="PANTHER" id="PTHR40255:SF1">
    <property type="entry name" value="PROTOPORPHYRINOGEN IX OXIDASE"/>
    <property type="match status" value="1"/>
</dbReference>
<keyword evidence="8 14" id="KW-0479">Metal-binding</keyword>
<evidence type="ECO:0000256" key="8">
    <source>
        <dbReference type="ARBA" id="ARBA00022723"/>
    </source>
</evidence>
<evidence type="ECO:0000313" key="17">
    <source>
        <dbReference type="Proteomes" id="UP001165541"/>
    </source>
</evidence>
<accession>A0ABT0YN66</accession>